<comment type="caution">
    <text evidence="2">The sequence shown here is derived from an EMBL/GenBank/DDBJ whole genome shotgun (WGS) entry which is preliminary data.</text>
</comment>
<name>A0ABS1SG56_9MICO</name>
<dbReference type="SMART" id="SM00487">
    <property type="entry name" value="DEXDc"/>
    <property type="match status" value="1"/>
</dbReference>
<dbReference type="InterPro" id="IPR050742">
    <property type="entry name" value="Helicase_Restrict-Modif_Enz"/>
</dbReference>
<dbReference type="Gene3D" id="3.40.50.300">
    <property type="entry name" value="P-loop containing nucleotide triphosphate hydrolases"/>
    <property type="match status" value="2"/>
</dbReference>
<dbReference type="Pfam" id="PF04851">
    <property type="entry name" value="ResIII"/>
    <property type="match status" value="1"/>
</dbReference>
<sequence length="810" mass="88879">MSDWLPYQEDLAEAVGKQMDLRTPNMLALHELAKQVSHGDGREVIADLATGVGKTYLAAALIDYLAQSGVRNVLLVTPGKTVLEKTLRNFTPGDSKYVSGAVARPLLVTADNFNRGEVGDALHDPNRLKLFVFNVQTLIKPTVKANRRTYLENEAIGGALYEHLQSADDLVVIVDEHHVVRESAKKFNAAISDLGARTVVGLTATPDKKDVDAGKVVFSYSLAEAIADHYVKVPAVVYRSDGRRDLETQLADACLLRANREPLWHQYAEAAGVPEVHPVLFIVCQSIADANSVATTLRRDDMLPGDGEVLLITSESSDEALRMLADVERPESPVRAIVSVDKLKEGWDVKNIAVIMAHRALASEALTEQILGRGLRLPFGRRVGVPAIDMVDIVAHESYETLLRNRDVLLQKLAGQPTQPGAESSIPVELDIISTVGGGSTEGFSWAVTPPPGTTADTALDGVGPAELLLAQEMGEQQAAIERSAQMLGQSMPLNESLPKITFPTMVPQIEAAKFTLSVVKPLLAEEQGRLFKHDPKIVLKRRALAVQRDTTGEIIVSEQAVESDEATRVTWSAKEIRQSLLRRILSSGLVEPDVSEQGWALDLVDAFLRGADVDDESDWSWSVDHASRAQAALLQILQAARRGLDTVTTYRWAPTEIPAPKPLPANPLDRWAGFTAGAWIGLWDKSIERYAQFDSESGEYSLAQKLDDFDEVRRWQRIYVHGAAKIPKSKGGNYYPDFVVVDSDDVYWVLEAKSNRDAQDSADVQEKAADAELWIQRVNEAHMFGTWRYKLLSEAQIAAAQDWASLTGS</sequence>
<gene>
    <name evidence="2" type="ORF">D3230_09615</name>
</gene>
<evidence type="ECO:0000313" key="3">
    <source>
        <dbReference type="Proteomes" id="UP001645859"/>
    </source>
</evidence>
<organism evidence="2 3">
    <name type="scientific">Leucobacter chromiireducens subsp. solipictus</name>
    <dbReference type="NCBI Taxonomy" id="398235"/>
    <lineage>
        <taxon>Bacteria</taxon>
        <taxon>Bacillati</taxon>
        <taxon>Actinomycetota</taxon>
        <taxon>Actinomycetes</taxon>
        <taxon>Micrococcales</taxon>
        <taxon>Microbacteriaceae</taxon>
        <taxon>Leucobacter</taxon>
    </lineage>
</organism>
<dbReference type="InterPro" id="IPR027417">
    <property type="entry name" value="P-loop_NTPase"/>
</dbReference>
<feature type="domain" description="Helicase ATP-binding" evidence="1">
    <location>
        <begin position="17"/>
        <end position="234"/>
    </location>
</feature>
<protein>
    <recommendedName>
        <fullName evidence="1">Helicase ATP-binding domain-containing protein</fullName>
    </recommendedName>
</protein>
<dbReference type="EMBL" id="QYAC01000004">
    <property type="protein sequence ID" value="MBL3679543.1"/>
    <property type="molecule type" value="Genomic_DNA"/>
</dbReference>
<reference evidence="2 3" key="1">
    <citation type="submission" date="2018-09" db="EMBL/GenBank/DDBJ databases">
        <title>Comparative genomics of Leucobacter spp.</title>
        <authorList>
            <person name="Reis A.C."/>
            <person name="Kolvenbach B.A."/>
            <person name="Corvini P.F.X."/>
            <person name="Nunes O.C."/>
        </authorList>
    </citation>
    <scope>NUCLEOTIDE SEQUENCE [LARGE SCALE GENOMIC DNA]</scope>
    <source>
        <strain evidence="2 3">TAN 31504</strain>
    </source>
</reference>
<dbReference type="SUPFAM" id="SSF52540">
    <property type="entry name" value="P-loop containing nucleoside triphosphate hydrolases"/>
    <property type="match status" value="1"/>
</dbReference>
<dbReference type="PANTHER" id="PTHR47396:SF1">
    <property type="entry name" value="ATP-DEPENDENT HELICASE IRC3-RELATED"/>
    <property type="match status" value="1"/>
</dbReference>
<keyword evidence="3" id="KW-1185">Reference proteome</keyword>
<dbReference type="InterPro" id="IPR014001">
    <property type="entry name" value="Helicase_ATP-bd"/>
</dbReference>
<evidence type="ECO:0000313" key="2">
    <source>
        <dbReference type="EMBL" id="MBL3679543.1"/>
    </source>
</evidence>
<dbReference type="RefSeq" id="WP_202344804.1">
    <property type="nucleotide sequence ID" value="NZ_BAAAPI010000006.1"/>
</dbReference>
<proteinExistence type="predicted"/>
<evidence type="ECO:0000259" key="1">
    <source>
        <dbReference type="SMART" id="SM00487"/>
    </source>
</evidence>
<dbReference type="Proteomes" id="UP001645859">
    <property type="component" value="Unassembled WGS sequence"/>
</dbReference>
<dbReference type="InterPro" id="IPR006935">
    <property type="entry name" value="Helicase/UvrB_N"/>
</dbReference>
<dbReference type="PANTHER" id="PTHR47396">
    <property type="entry name" value="TYPE I RESTRICTION ENZYME ECOKI R PROTEIN"/>
    <property type="match status" value="1"/>
</dbReference>
<accession>A0ABS1SG56</accession>